<evidence type="ECO:0000313" key="1">
    <source>
        <dbReference type="EMBL" id="KAJ3000255.1"/>
    </source>
</evidence>
<dbReference type="EMBL" id="JANSHE010001865">
    <property type="protein sequence ID" value="KAJ3000255.1"/>
    <property type="molecule type" value="Genomic_DNA"/>
</dbReference>
<comment type="caution">
    <text evidence="1">The sequence shown here is derived from an EMBL/GenBank/DDBJ whole genome shotgun (WGS) entry which is preliminary data.</text>
</comment>
<proteinExistence type="predicted"/>
<accession>A0ACC1PTR9</accession>
<evidence type="ECO:0000313" key="2">
    <source>
        <dbReference type="Proteomes" id="UP001144978"/>
    </source>
</evidence>
<dbReference type="Proteomes" id="UP001144978">
    <property type="component" value="Unassembled WGS sequence"/>
</dbReference>
<reference evidence="1" key="1">
    <citation type="submission" date="2022-08" db="EMBL/GenBank/DDBJ databases">
        <title>Genome Sequence of Pycnoporus sanguineus.</title>
        <authorList>
            <person name="Buettner E."/>
        </authorList>
    </citation>
    <scope>NUCLEOTIDE SEQUENCE</scope>
    <source>
        <strain evidence="1">CG-C14</strain>
    </source>
</reference>
<sequence length="560" mass="63538">MGSRRLREILLRQAHSVLAHLGTKKTLAYLRDEVWWPNMVSDVVAYCKTCGVCATTKSATTQPMGLLKPLPVPRRPWQYISLDFVGPLPASENRHGQFDMICVIIDQLTSMVHLVPTVQTYGAADMAEVVFEHVYKLHGLPERIISDRDTLFTSTFWQKLHGLLGTELRLSSSYHPQTDGLTERANRTMTQMLRQCVRPDQKDWVVRLPAVELAMNMARSETTGFSPFYLNYGQMPRSLVWSSECEYPGVQAFAQRVKEAIMAAHDAIIASRTSQVEQANKRRRPATFQVDELVYLSTKNLNLPKGRARKLAPKYLGPFRITEEVTKGATYRIDLPRELRARGIHNAFHASLLRQHVPNDDRRFPGRQFHQLPGFGEQPREWAVDRIISHVGRGSEAEFEVQWSTGDVTWAPYSDPNVARSWDEVGQRMTFRALRDIAEGEELCMNYVDVLGTRAQRMEELRTAFGFECACEACALESEELAASDRRRAAVRRLFEEVAFCILVSDYAHAKLWVRKAWEASCSTSGPDSPASRAFKMYWANPRAHELAGALQPATLHGPD</sequence>
<name>A0ACC1PTR9_9APHY</name>
<keyword evidence="2" id="KW-1185">Reference proteome</keyword>
<organism evidence="1 2">
    <name type="scientific">Trametes sanguinea</name>
    <dbReference type="NCBI Taxonomy" id="158606"/>
    <lineage>
        <taxon>Eukaryota</taxon>
        <taxon>Fungi</taxon>
        <taxon>Dikarya</taxon>
        <taxon>Basidiomycota</taxon>
        <taxon>Agaricomycotina</taxon>
        <taxon>Agaricomycetes</taxon>
        <taxon>Polyporales</taxon>
        <taxon>Polyporaceae</taxon>
        <taxon>Trametes</taxon>
    </lineage>
</organism>
<gene>
    <name evidence="1" type="ORF">NUW54_g6809</name>
</gene>
<protein>
    <submittedName>
        <fullName evidence="1">Uncharacterized protein</fullName>
    </submittedName>
</protein>